<gene>
    <name evidence="2" type="ORF">AWC29_26255</name>
    <name evidence="1" type="ORF">BN973_04711</name>
</gene>
<name>A0A024K4A1_9MYCO</name>
<dbReference type="eggNOG" id="COG5361">
    <property type="taxonomic scope" value="Bacteria"/>
</dbReference>
<dbReference type="HOGENOM" id="CLU_054040_0_0_11"/>
<evidence type="ECO:0000313" key="1">
    <source>
        <dbReference type="EMBL" id="CDO90318.1"/>
    </source>
</evidence>
<keyword evidence="3" id="KW-1185">Reference proteome</keyword>
<reference evidence="1" key="1">
    <citation type="journal article" date="2014" name="Genome Announc.">
        <title>Draft Genome Sequence of Mycobacterium triplex DSM 44626.</title>
        <authorList>
            <person name="Sassi M."/>
            <person name="Croce O."/>
            <person name="Robert C."/>
            <person name="Raoult D."/>
            <person name="Drancourt M."/>
        </authorList>
    </citation>
    <scope>NUCLEOTIDE SEQUENCE [LARGE SCALE GENOMIC DNA]</scope>
    <source>
        <strain evidence="1">DSM 44626</strain>
    </source>
</reference>
<organism evidence="1">
    <name type="scientific">Mycobacterium triplex</name>
    <dbReference type="NCBI Taxonomy" id="47839"/>
    <lineage>
        <taxon>Bacteria</taxon>
        <taxon>Bacillati</taxon>
        <taxon>Actinomycetota</taxon>
        <taxon>Actinomycetes</taxon>
        <taxon>Mycobacteriales</taxon>
        <taxon>Mycobacteriaceae</taxon>
        <taxon>Mycobacterium</taxon>
        <taxon>Mycobacterium simiae complex</taxon>
    </lineage>
</organism>
<dbReference type="EMBL" id="HG964446">
    <property type="protein sequence ID" value="CDO90318.1"/>
    <property type="molecule type" value="Genomic_DNA"/>
</dbReference>
<dbReference type="EMBL" id="LQPY01000037">
    <property type="protein sequence ID" value="ORW99868.1"/>
    <property type="molecule type" value="Genomic_DNA"/>
</dbReference>
<evidence type="ECO:0000313" key="2">
    <source>
        <dbReference type="EMBL" id="ORW99868.1"/>
    </source>
</evidence>
<dbReference type="STRING" id="47839.BN973_04711"/>
<reference evidence="2 3" key="3">
    <citation type="submission" date="2016-01" db="EMBL/GenBank/DDBJ databases">
        <title>The new phylogeny of the genus Mycobacterium.</title>
        <authorList>
            <person name="Tarcisio F."/>
            <person name="Conor M."/>
            <person name="Antonella G."/>
            <person name="Elisabetta G."/>
            <person name="Giulia F.S."/>
            <person name="Sara T."/>
            <person name="Anna F."/>
            <person name="Clotilde B."/>
            <person name="Roberto B."/>
            <person name="Veronica D.S."/>
            <person name="Fabio R."/>
            <person name="Monica P."/>
            <person name="Olivier J."/>
            <person name="Enrico T."/>
            <person name="Nicola S."/>
        </authorList>
    </citation>
    <scope>NUCLEOTIDE SEQUENCE [LARGE SCALE GENOMIC DNA]</scope>
    <source>
        <strain evidence="2 3">DSM 44626</strain>
    </source>
</reference>
<accession>A0A024K4A1</accession>
<dbReference type="Proteomes" id="UP000193710">
    <property type="component" value="Unassembled WGS sequence"/>
</dbReference>
<dbReference type="OrthoDB" id="4670777at2"/>
<evidence type="ECO:0000313" key="3">
    <source>
        <dbReference type="Proteomes" id="UP000193710"/>
    </source>
</evidence>
<sequence>MRVNANDCFSDSAFFLSAINPTATADQRELEALALEVVKSPTIVNAKEQATTRFKIMAGSEIPAEALEGLDEKMAEWAFHYVILALNSDSNYPKVLGHGYGPPHEWFGMNVPGCRGLGTGENPDNHYSFVPVDGHSRFALYGKVSDAPIADCPMFITSNLSQSMNVAWLDWRDVVIAGDGTFVITIDPEPANGRPNHLQTTLDAKFLFIRDGRRDWGQVPNAYRIERLDPPTAAPLSVERLTEVAKRFIIDDVPTNYWFKQMVAFLEPNTITEPANSSEVGGMQTQQLVRGRLSLADDEAFVLTLDPGGSDYWVLTLYDWWLMSGNFWSRTSCLNTTQSVANPDGTYTYVFSIQDPGVHNWVDTLGWHETLFLQRWQLLPRADEGEGEQPWAGGNPSARGELVKLADLKAALPEGTKWMSPKEREQQLADRLASFRKRHVV</sequence>
<dbReference type="RefSeq" id="WP_036471041.1">
    <property type="nucleotide sequence ID" value="NZ_HG964446.1"/>
</dbReference>
<protein>
    <submittedName>
        <fullName evidence="1">Uncharacterized protein</fullName>
    </submittedName>
</protein>
<dbReference type="AlphaFoldDB" id="A0A024K4A1"/>
<proteinExistence type="predicted"/>
<dbReference type="Proteomes" id="UP000028880">
    <property type="component" value="Unassembled WGS sequence"/>
</dbReference>
<reference evidence="1" key="2">
    <citation type="submission" date="2014-04" db="EMBL/GenBank/DDBJ databases">
        <authorList>
            <person name="Urmite Genomes U."/>
        </authorList>
    </citation>
    <scope>NUCLEOTIDE SEQUENCE</scope>
    <source>
        <strain evidence="1">DSM 44626</strain>
    </source>
</reference>